<keyword evidence="4" id="KW-1185">Reference proteome</keyword>
<dbReference type="EMBL" id="FNIL01000007">
    <property type="protein sequence ID" value="SDO11132.1"/>
    <property type="molecule type" value="Genomic_DNA"/>
</dbReference>
<dbReference type="STRING" id="745820.SAMN04488053_10762"/>
<accession>A0A1H0GWG6</accession>
<evidence type="ECO:0000259" key="2">
    <source>
        <dbReference type="PROSITE" id="PS51272"/>
    </source>
</evidence>
<dbReference type="PANTHER" id="PTHR31157">
    <property type="entry name" value="SCP DOMAIN-CONTAINING PROTEIN"/>
    <property type="match status" value="1"/>
</dbReference>
<dbReference type="SUPFAM" id="SSF55797">
    <property type="entry name" value="PR-1-like"/>
    <property type="match status" value="1"/>
</dbReference>
<dbReference type="InterPro" id="IPR014044">
    <property type="entry name" value="CAP_dom"/>
</dbReference>
<sequence>MNYASSFRRYIISLIGIAAFFLSGNTVHASFPDVSSDHYAYEHIQSLLKKDILAIDADGRFRPEYEAARGQQAIMVGRALDIETESENAHTYQDVNSQLEGYQYIYALTAQGIFKETEFFYPGNSFTRAEMNRAIIFAAEQKETFSSPRDVLSSLWSAANIDTLLTAGLTKGEAGDSFGPEKPMTRAQAAVYTNQISDYLSGEQVRVPLILIEDFATPIEEEILKLTNEERAAEGIDPLEFHSELREVAMVKAEDMHINNYFAHESPEHGDPFQMILEAGITFRNAGENIAYGQPSAEEVIKEWMESPGHRENIMNENYTHLGVGYYEGGRTYYVQMFMQP</sequence>
<evidence type="ECO:0000256" key="1">
    <source>
        <dbReference type="ARBA" id="ARBA00022729"/>
    </source>
</evidence>
<dbReference type="Pfam" id="PF00188">
    <property type="entry name" value="CAP"/>
    <property type="match status" value="1"/>
</dbReference>
<keyword evidence="1" id="KW-0732">Signal</keyword>
<proteinExistence type="predicted"/>
<dbReference type="Proteomes" id="UP000198778">
    <property type="component" value="Unassembled WGS sequence"/>
</dbReference>
<organism evidence="3 4">
    <name type="scientific">Alkalicoccus daliensis</name>
    <dbReference type="NCBI Taxonomy" id="745820"/>
    <lineage>
        <taxon>Bacteria</taxon>
        <taxon>Bacillati</taxon>
        <taxon>Bacillota</taxon>
        <taxon>Bacilli</taxon>
        <taxon>Bacillales</taxon>
        <taxon>Bacillaceae</taxon>
        <taxon>Alkalicoccus</taxon>
    </lineage>
</organism>
<dbReference type="Pfam" id="PF00395">
    <property type="entry name" value="SLH"/>
    <property type="match status" value="3"/>
</dbReference>
<feature type="domain" description="SLH" evidence="2">
    <location>
        <begin position="27"/>
        <end position="90"/>
    </location>
</feature>
<dbReference type="CDD" id="cd05379">
    <property type="entry name" value="CAP_bacterial"/>
    <property type="match status" value="1"/>
</dbReference>
<dbReference type="AlphaFoldDB" id="A0A1H0GWG6"/>
<gene>
    <name evidence="3" type="ORF">SAMN04488053_10762</name>
</gene>
<evidence type="ECO:0000313" key="4">
    <source>
        <dbReference type="Proteomes" id="UP000198778"/>
    </source>
</evidence>
<reference evidence="4" key="1">
    <citation type="submission" date="2016-10" db="EMBL/GenBank/DDBJ databases">
        <authorList>
            <person name="Varghese N."/>
            <person name="Submissions S."/>
        </authorList>
    </citation>
    <scope>NUCLEOTIDE SEQUENCE [LARGE SCALE GENOMIC DNA]</scope>
    <source>
        <strain evidence="4">CGMCC 1.10369</strain>
    </source>
</reference>
<dbReference type="InterPro" id="IPR001119">
    <property type="entry name" value="SLH_dom"/>
</dbReference>
<dbReference type="PANTHER" id="PTHR31157:SF1">
    <property type="entry name" value="SCP DOMAIN-CONTAINING PROTEIN"/>
    <property type="match status" value="1"/>
</dbReference>
<protein>
    <submittedName>
        <fullName evidence="3">Uncharacterized protein, YkwD family</fullName>
    </submittedName>
</protein>
<dbReference type="Gene3D" id="3.40.33.10">
    <property type="entry name" value="CAP"/>
    <property type="match status" value="1"/>
</dbReference>
<evidence type="ECO:0000313" key="3">
    <source>
        <dbReference type="EMBL" id="SDO11132.1"/>
    </source>
</evidence>
<dbReference type="InterPro" id="IPR035940">
    <property type="entry name" value="CAP_sf"/>
</dbReference>
<name>A0A1H0GWG6_9BACI</name>
<dbReference type="RefSeq" id="WP_175444272.1">
    <property type="nucleotide sequence ID" value="NZ_FNIL01000007.1"/>
</dbReference>
<dbReference type="PROSITE" id="PS51272">
    <property type="entry name" value="SLH"/>
    <property type="match status" value="2"/>
</dbReference>
<feature type="domain" description="SLH" evidence="2">
    <location>
        <begin position="144"/>
        <end position="207"/>
    </location>
</feature>